<feature type="signal peptide" evidence="6">
    <location>
        <begin position="1"/>
        <end position="27"/>
    </location>
</feature>
<dbReference type="InterPro" id="IPR013519">
    <property type="entry name" value="Int_alpha_beta-p"/>
</dbReference>
<sequence>MRKRVLLLAATLTTGLLTALPAAPAGAAPSRLSGDFNGDGYVDIALSAHSHDVGRAQQAGAVVVLYGSASGVSAAKRSVITQNSAGVPGTAEPGDLFGAGLAAGDLDGDGYSDLVVGATGESIGDRDAVGSATILWGGRSGLSGGAVVPQPAGLPEWNDFGQGIAVADFDGDHKLDLTLTGRTQTRLYRGPFTRSGTPATNTGVGELGTTSETFAGDLNGDGAAERFYPFLVDGDEGGDIIYYTRNSTGYTMKHLPKADGVTGSVADINHDGYGDVVLGDASDPTGTKKSGHKGGQITVWYGGPAGPDPAQTPTVINQDTTGVPGTGESDDLFGSSVGTGDVNGDGYADVAVGAPGEALGKALAAGSVTILFGSASGLTTKGAQGWTQDSKGVPGGSETGDQFGTSVRLLDINRDGKADLVTGAGGEDGHGAVTILRGSASGPTTGSARFIGARDVALTGRGDFAWAIAQ</sequence>
<comment type="caution">
    <text evidence="7">The sequence shown here is derived from an EMBL/GenBank/DDBJ whole genome shotgun (WGS) entry which is preliminary data.</text>
</comment>
<dbReference type="InterPro" id="IPR028994">
    <property type="entry name" value="Integrin_alpha_N"/>
</dbReference>
<dbReference type="Pfam" id="PF13517">
    <property type="entry name" value="FG-GAP_3"/>
    <property type="match status" value="1"/>
</dbReference>
<accession>A0A7K3QYC2</accession>
<keyword evidence="2" id="KW-0677">Repeat</keyword>
<dbReference type="PANTHER" id="PTHR23221:SF7">
    <property type="entry name" value="PHOSPHATIDYLINOSITOL-GLYCAN-SPECIFIC PHOSPHOLIPASE D"/>
    <property type="match status" value="1"/>
</dbReference>
<dbReference type="GO" id="GO:0008305">
    <property type="term" value="C:integrin complex"/>
    <property type="evidence" value="ECO:0007669"/>
    <property type="project" value="InterPro"/>
</dbReference>
<dbReference type="Pfam" id="PF01839">
    <property type="entry name" value="FG-GAP"/>
    <property type="match status" value="4"/>
</dbReference>
<evidence type="ECO:0000256" key="5">
    <source>
        <dbReference type="SAM" id="MobiDB-lite"/>
    </source>
</evidence>
<dbReference type="GO" id="GO:0007155">
    <property type="term" value="P:cell adhesion"/>
    <property type="evidence" value="ECO:0007669"/>
    <property type="project" value="InterPro"/>
</dbReference>
<dbReference type="EMBL" id="JAAGMR010000283">
    <property type="protein sequence ID" value="NEB94918.1"/>
    <property type="molecule type" value="Genomic_DNA"/>
</dbReference>
<keyword evidence="1 6" id="KW-0732">Signal</keyword>
<organism evidence="7 8">
    <name type="scientific">Streptomyces bauhiniae</name>
    <dbReference type="NCBI Taxonomy" id="2340725"/>
    <lineage>
        <taxon>Bacteria</taxon>
        <taxon>Bacillati</taxon>
        <taxon>Actinomycetota</taxon>
        <taxon>Actinomycetes</taxon>
        <taxon>Kitasatosporales</taxon>
        <taxon>Streptomycetaceae</taxon>
        <taxon>Streptomyces</taxon>
    </lineage>
</organism>
<dbReference type="RefSeq" id="WP_164192954.1">
    <property type="nucleotide sequence ID" value="NZ_JAAGMR010000283.1"/>
</dbReference>
<dbReference type="PROSITE" id="PS51470">
    <property type="entry name" value="FG_GAP"/>
    <property type="match status" value="3"/>
</dbReference>
<dbReference type="Gene3D" id="2.130.10.130">
    <property type="entry name" value="Integrin alpha, N-terminal"/>
    <property type="match status" value="3"/>
</dbReference>
<dbReference type="Proteomes" id="UP000470520">
    <property type="component" value="Unassembled WGS sequence"/>
</dbReference>
<reference evidence="7 8" key="1">
    <citation type="submission" date="2020-01" db="EMBL/GenBank/DDBJ databases">
        <title>Insect and environment-associated Actinomycetes.</title>
        <authorList>
            <person name="Currrie C."/>
            <person name="Chevrette M."/>
            <person name="Carlson C."/>
            <person name="Stubbendieck R."/>
            <person name="Wendt-Pienkowski E."/>
        </authorList>
    </citation>
    <scope>NUCLEOTIDE SEQUENCE [LARGE SCALE GENOMIC DNA]</scope>
    <source>
        <strain evidence="7 8">SID7754</strain>
    </source>
</reference>
<dbReference type="InterPro" id="IPR000413">
    <property type="entry name" value="Integrin_alpha"/>
</dbReference>
<dbReference type="GO" id="GO:0016787">
    <property type="term" value="F:hydrolase activity"/>
    <property type="evidence" value="ECO:0007669"/>
    <property type="project" value="UniProtKB-KW"/>
</dbReference>
<feature type="region of interest" description="Disordered" evidence="5">
    <location>
        <begin position="188"/>
        <end position="207"/>
    </location>
</feature>
<protein>
    <recommendedName>
        <fullName evidence="9">VCBS repeat-containing protein</fullName>
    </recommendedName>
</protein>
<dbReference type="AlphaFoldDB" id="A0A7K3QYC2"/>
<evidence type="ECO:0000256" key="1">
    <source>
        <dbReference type="ARBA" id="ARBA00022729"/>
    </source>
</evidence>
<dbReference type="PRINTS" id="PR01185">
    <property type="entry name" value="INTEGRINA"/>
</dbReference>
<feature type="region of interest" description="Disordered" evidence="5">
    <location>
        <begin position="383"/>
        <end position="402"/>
    </location>
</feature>
<name>A0A7K3QYC2_9ACTN</name>
<gene>
    <name evidence="7" type="ORF">G3I21_25095</name>
</gene>
<evidence type="ECO:0000256" key="2">
    <source>
        <dbReference type="ARBA" id="ARBA00022737"/>
    </source>
</evidence>
<feature type="compositionally biased region" description="Polar residues" evidence="5">
    <location>
        <begin position="194"/>
        <end position="207"/>
    </location>
</feature>
<evidence type="ECO:0000313" key="7">
    <source>
        <dbReference type="EMBL" id="NEB94918.1"/>
    </source>
</evidence>
<evidence type="ECO:0000256" key="4">
    <source>
        <dbReference type="ARBA" id="ARBA00023180"/>
    </source>
</evidence>
<proteinExistence type="predicted"/>
<evidence type="ECO:0000256" key="3">
    <source>
        <dbReference type="ARBA" id="ARBA00022801"/>
    </source>
</evidence>
<dbReference type="PANTHER" id="PTHR23221">
    <property type="entry name" value="GLYCOSYLPHOSPHATIDYLINOSITOL PHOSPHOLIPASE D"/>
    <property type="match status" value="1"/>
</dbReference>
<evidence type="ECO:0000313" key="8">
    <source>
        <dbReference type="Proteomes" id="UP000470520"/>
    </source>
</evidence>
<feature type="chain" id="PRO_5029460065" description="VCBS repeat-containing protein" evidence="6">
    <location>
        <begin position="28"/>
        <end position="470"/>
    </location>
</feature>
<evidence type="ECO:0000256" key="6">
    <source>
        <dbReference type="SAM" id="SignalP"/>
    </source>
</evidence>
<dbReference type="InterPro" id="IPR013517">
    <property type="entry name" value="FG-GAP"/>
</dbReference>
<keyword evidence="3" id="KW-0378">Hydrolase</keyword>
<dbReference type="SUPFAM" id="SSF69318">
    <property type="entry name" value="Integrin alpha N-terminal domain"/>
    <property type="match status" value="2"/>
</dbReference>
<keyword evidence="4" id="KW-0325">Glycoprotein</keyword>
<dbReference type="SMART" id="SM00191">
    <property type="entry name" value="Int_alpha"/>
    <property type="match status" value="4"/>
</dbReference>
<evidence type="ECO:0008006" key="9">
    <source>
        <dbReference type="Google" id="ProtNLM"/>
    </source>
</evidence>